<dbReference type="Proteomes" id="UP000095282">
    <property type="component" value="Unplaced"/>
</dbReference>
<keyword evidence="2" id="KW-1133">Transmembrane helix</keyword>
<keyword evidence="2" id="KW-0472">Membrane</keyword>
<accession>A0A1I7TPN0</accession>
<evidence type="ECO:0000313" key="3">
    <source>
        <dbReference type="Proteomes" id="UP000095282"/>
    </source>
</evidence>
<feature type="region of interest" description="Disordered" evidence="1">
    <location>
        <begin position="46"/>
        <end position="78"/>
    </location>
</feature>
<protein>
    <submittedName>
        <fullName evidence="4">Jag_N domain-containing protein</fullName>
    </submittedName>
</protein>
<name>A0A1I7TPN0_9PELO</name>
<sequence length="219" mass="25321">MYQNKFLLDSLKNLEWSVQYRIRQLEEKGIELGYNANSLNVTIEEATEAKESEIGSEEPNKLETEDNDDQESTDDRMDIVESNERVQSYDPEKLREALYNRDSTIELLKLELEAWRSGRYRIHEDPEEIKKDEGAPESEIEQKSGGNPEKKNPKDQLLLCFAQFIILLQAIFIILTYDPSISFSENVFYVPSTPAFRPTYIIPGGNCPLINLTDCYQKP</sequence>
<reference evidence="4" key="1">
    <citation type="submission" date="2016-11" db="UniProtKB">
        <authorList>
            <consortium name="WormBaseParasite"/>
        </authorList>
    </citation>
    <scope>IDENTIFICATION</scope>
</reference>
<proteinExistence type="predicted"/>
<evidence type="ECO:0000256" key="2">
    <source>
        <dbReference type="SAM" id="Phobius"/>
    </source>
</evidence>
<keyword evidence="2" id="KW-0812">Transmembrane</keyword>
<feature type="transmembrane region" description="Helical" evidence="2">
    <location>
        <begin position="157"/>
        <end position="177"/>
    </location>
</feature>
<keyword evidence="3" id="KW-1185">Reference proteome</keyword>
<evidence type="ECO:0000313" key="4">
    <source>
        <dbReference type="WBParaSite" id="Csp11.Scaffold629.g10527.t1"/>
    </source>
</evidence>
<feature type="compositionally biased region" description="Basic and acidic residues" evidence="1">
    <location>
        <begin position="47"/>
        <end position="64"/>
    </location>
</feature>
<dbReference type="WBParaSite" id="Csp11.Scaffold629.g10527.t1">
    <property type="protein sequence ID" value="Csp11.Scaffold629.g10527.t1"/>
    <property type="gene ID" value="Csp11.Scaffold629.g10527"/>
</dbReference>
<organism evidence="3 4">
    <name type="scientific">Caenorhabditis tropicalis</name>
    <dbReference type="NCBI Taxonomy" id="1561998"/>
    <lineage>
        <taxon>Eukaryota</taxon>
        <taxon>Metazoa</taxon>
        <taxon>Ecdysozoa</taxon>
        <taxon>Nematoda</taxon>
        <taxon>Chromadorea</taxon>
        <taxon>Rhabditida</taxon>
        <taxon>Rhabditina</taxon>
        <taxon>Rhabditomorpha</taxon>
        <taxon>Rhabditoidea</taxon>
        <taxon>Rhabditidae</taxon>
        <taxon>Peloderinae</taxon>
        <taxon>Caenorhabditis</taxon>
    </lineage>
</organism>
<dbReference type="AlphaFoldDB" id="A0A1I7TPN0"/>
<evidence type="ECO:0000256" key="1">
    <source>
        <dbReference type="SAM" id="MobiDB-lite"/>
    </source>
</evidence>
<feature type="region of interest" description="Disordered" evidence="1">
    <location>
        <begin position="126"/>
        <end position="151"/>
    </location>
</feature>